<accession>A0A7J0F313</accession>
<feature type="domain" description="Retrotransposon gag" evidence="2">
    <location>
        <begin position="111"/>
        <end position="188"/>
    </location>
</feature>
<sequence length="227" mass="25707">MHLRNLLLPRPSVSSPLDDKAHPIANTSQALDLEGLHRGIHDMVEHMRIKNKNNAHLIQHLTSNNLPPPPPASILKIQQSRCSHRSGVDSQNDQSNVQGIFYYLEGFDEGYKKLSPGTIDSFNGLSKLFIANFMSYRVRQKNAFHLFTVHQKETESLKDYVKQFNQAILEVEDPSNKVVIMAMMEGLHPGPLFDSLLKNVPKTLLTLQSKVDKYISAEELAEAKRKK</sequence>
<dbReference type="EMBL" id="BJWL01000008">
    <property type="protein sequence ID" value="GFY92796.1"/>
    <property type="molecule type" value="Genomic_DNA"/>
</dbReference>
<name>A0A7J0F313_9ERIC</name>
<dbReference type="PANTHER" id="PTHR33223">
    <property type="entry name" value="CCHC-TYPE DOMAIN-CONTAINING PROTEIN"/>
    <property type="match status" value="1"/>
</dbReference>
<protein>
    <recommendedName>
        <fullName evidence="2">Retrotransposon gag domain-containing protein</fullName>
    </recommendedName>
</protein>
<keyword evidence="4" id="KW-1185">Reference proteome</keyword>
<comment type="caution">
    <text evidence="3">The sequence shown here is derived from an EMBL/GenBank/DDBJ whole genome shotgun (WGS) entry which is preliminary data.</text>
</comment>
<reference evidence="3 4" key="1">
    <citation type="submission" date="2019-07" db="EMBL/GenBank/DDBJ databases">
        <title>De Novo Assembly of kiwifruit Actinidia rufa.</title>
        <authorList>
            <person name="Sugita-Konishi S."/>
            <person name="Sato K."/>
            <person name="Mori E."/>
            <person name="Abe Y."/>
            <person name="Kisaki G."/>
            <person name="Hamano K."/>
            <person name="Suezawa K."/>
            <person name="Otani M."/>
            <person name="Fukuda T."/>
            <person name="Manabe T."/>
            <person name="Gomi K."/>
            <person name="Tabuchi M."/>
            <person name="Akimitsu K."/>
            <person name="Kataoka I."/>
        </authorList>
    </citation>
    <scope>NUCLEOTIDE SEQUENCE [LARGE SCALE GENOMIC DNA]</scope>
    <source>
        <strain evidence="4">cv. Fuchu</strain>
    </source>
</reference>
<feature type="compositionally biased region" description="Low complexity" evidence="1">
    <location>
        <begin position="1"/>
        <end position="16"/>
    </location>
</feature>
<dbReference type="Proteomes" id="UP000585474">
    <property type="component" value="Unassembled WGS sequence"/>
</dbReference>
<evidence type="ECO:0000313" key="3">
    <source>
        <dbReference type="EMBL" id="GFY92796.1"/>
    </source>
</evidence>
<feature type="region of interest" description="Disordered" evidence="1">
    <location>
        <begin position="1"/>
        <end position="21"/>
    </location>
</feature>
<gene>
    <name evidence="3" type="ORF">Acr_08g0011920</name>
</gene>
<proteinExistence type="predicted"/>
<evidence type="ECO:0000313" key="4">
    <source>
        <dbReference type="Proteomes" id="UP000585474"/>
    </source>
</evidence>
<evidence type="ECO:0000259" key="2">
    <source>
        <dbReference type="Pfam" id="PF03732"/>
    </source>
</evidence>
<dbReference type="InterPro" id="IPR005162">
    <property type="entry name" value="Retrotrans_gag_dom"/>
</dbReference>
<dbReference type="Pfam" id="PF03732">
    <property type="entry name" value="Retrotrans_gag"/>
    <property type="match status" value="1"/>
</dbReference>
<dbReference type="AlphaFoldDB" id="A0A7J0F313"/>
<evidence type="ECO:0000256" key="1">
    <source>
        <dbReference type="SAM" id="MobiDB-lite"/>
    </source>
</evidence>
<organism evidence="3 4">
    <name type="scientific">Actinidia rufa</name>
    <dbReference type="NCBI Taxonomy" id="165716"/>
    <lineage>
        <taxon>Eukaryota</taxon>
        <taxon>Viridiplantae</taxon>
        <taxon>Streptophyta</taxon>
        <taxon>Embryophyta</taxon>
        <taxon>Tracheophyta</taxon>
        <taxon>Spermatophyta</taxon>
        <taxon>Magnoliopsida</taxon>
        <taxon>eudicotyledons</taxon>
        <taxon>Gunneridae</taxon>
        <taxon>Pentapetalae</taxon>
        <taxon>asterids</taxon>
        <taxon>Ericales</taxon>
        <taxon>Actinidiaceae</taxon>
        <taxon>Actinidia</taxon>
    </lineage>
</organism>
<dbReference type="PANTHER" id="PTHR33223:SF10">
    <property type="entry name" value="AMINOTRANSFERASE-LIKE PLANT MOBILE DOMAIN-CONTAINING PROTEIN"/>
    <property type="match status" value="1"/>
</dbReference>